<comment type="caution">
    <text evidence="6">The sequence shown here is derived from an EMBL/GenBank/DDBJ whole genome shotgun (WGS) entry which is preliminary data.</text>
</comment>
<feature type="transmembrane region" description="Helical" evidence="5">
    <location>
        <begin position="98"/>
        <end position="123"/>
    </location>
</feature>
<comment type="subcellular location">
    <subcellularLocation>
        <location evidence="1">Membrane</location>
        <topology evidence="1">Multi-pass membrane protein</topology>
    </subcellularLocation>
</comment>
<evidence type="ECO:0000256" key="1">
    <source>
        <dbReference type="ARBA" id="ARBA00004141"/>
    </source>
</evidence>
<sequence>MTIVWILFAGWVLYFALRGYLQGIWVTLLGLFGFAVAYGASLLWAKDAGVAIQGYGLGSTAAMMVASVVIFILAYLLASTLPKLFLEKWLDKKTFIARLAGAGAGTVLGCFSGLVIVWGATFLSAAWQSRAGNTVPAQLAVPQPLATAAGKLIGGVAQAGSKAVGAKEIHSQLMGALLANPEQFVEGFSSLSDSGVMEQFFNDGTAQYYMARKDYASLQQTPAFKNIAQQEGVQSISKLALAGKDGDPTKVQQSEINETLAHNMTFVWRRMEYLKTNPEVQQILNDPEVIKLVQDKNPLNIMFNAKVSRLVDLIMQEDSAMESHDFTQLKPGNPLGGLGEVKPEASRTVKPVKIYKWVDDNGNMQYTDYDNTPEHKRANAELMTAQGE</sequence>
<evidence type="ECO:0000313" key="6">
    <source>
        <dbReference type="EMBL" id="MDO6424462.1"/>
    </source>
</evidence>
<dbReference type="GO" id="GO:0009403">
    <property type="term" value="P:toxin biosynthetic process"/>
    <property type="evidence" value="ECO:0007669"/>
    <property type="project" value="InterPro"/>
</dbReference>
<keyword evidence="4 5" id="KW-0472">Membrane</keyword>
<keyword evidence="3 5" id="KW-1133">Transmembrane helix</keyword>
<organism evidence="6 7">
    <name type="scientific">Saccharophagus degradans</name>
    <dbReference type="NCBI Taxonomy" id="86304"/>
    <lineage>
        <taxon>Bacteria</taxon>
        <taxon>Pseudomonadati</taxon>
        <taxon>Pseudomonadota</taxon>
        <taxon>Gammaproteobacteria</taxon>
        <taxon>Cellvibrionales</taxon>
        <taxon>Cellvibrionaceae</taxon>
        <taxon>Saccharophagus</taxon>
    </lineage>
</organism>
<feature type="transmembrane region" description="Helical" evidence="5">
    <location>
        <begin position="57"/>
        <end position="78"/>
    </location>
</feature>
<evidence type="ECO:0000313" key="7">
    <source>
        <dbReference type="Proteomes" id="UP001169760"/>
    </source>
</evidence>
<evidence type="ECO:0000256" key="3">
    <source>
        <dbReference type="ARBA" id="ARBA00022989"/>
    </source>
</evidence>
<dbReference type="Proteomes" id="UP001169760">
    <property type="component" value="Unassembled WGS sequence"/>
</dbReference>
<evidence type="ECO:0000256" key="2">
    <source>
        <dbReference type="ARBA" id="ARBA00022692"/>
    </source>
</evidence>
<dbReference type="RefSeq" id="WP_303493761.1">
    <property type="nucleotide sequence ID" value="NZ_JAUOPB010000015.1"/>
</dbReference>
<protein>
    <submittedName>
        <fullName evidence="6">CvpA family protein</fullName>
    </submittedName>
</protein>
<dbReference type="EMBL" id="JAUOPB010000015">
    <property type="protein sequence ID" value="MDO6424462.1"/>
    <property type="molecule type" value="Genomic_DNA"/>
</dbReference>
<dbReference type="GO" id="GO:0016020">
    <property type="term" value="C:membrane"/>
    <property type="evidence" value="ECO:0007669"/>
    <property type="project" value="UniProtKB-SubCell"/>
</dbReference>
<dbReference type="InterPro" id="IPR003825">
    <property type="entry name" value="Colicin-V_CvpA"/>
</dbReference>
<dbReference type="AlphaFoldDB" id="A0AAW7XC84"/>
<reference evidence="6" key="1">
    <citation type="submission" date="2023-07" db="EMBL/GenBank/DDBJ databases">
        <title>Genome content predicts the carbon catabolic preferences of heterotrophic bacteria.</title>
        <authorList>
            <person name="Gralka M."/>
        </authorList>
    </citation>
    <scope>NUCLEOTIDE SEQUENCE</scope>
    <source>
        <strain evidence="6">I3M17_2</strain>
    </source>
</reference>
<accession>A0AAW7XC84</accession>
<name>A0AAW7XC84_9GAMM</name>
<evidence type="ECO:0000256" key="4">
    <source>
        <dbReference type="ARBA" id="ARBA00023136"/>
    </source>
</evidence>
<feature type="transmembrane region" description="Helical" evidence="5">
    <location>
        <begin position="28"/>
        <end position="45"/>
    </location>
</feature>
<evidence type="ECO:0000256" key="5">
    <source>
        <dbReference type="SAM" id="Phobius"/>
    </source>
</evidence>
<keyword evidence="2 5" id="KW-0812">Transmembrane</keyword>
<gene>
    <name evidence="6" type="ORF">Q4521_18390</name>
</gene>
<proteinExistence type="predicted"/>
<dbReference type="Pfam" id="PF02674">
    <property type="entry name" value="Colicin_V"/>
    <property type="match status" value="1"/>
</dbReference>